<evidence type="ECO:0000313" key="2">
    <source>
        <dbReference type="EMBL" id="KAF4675660.1"/>
    </source>
</evidence>
<accession>A0A7J6MWR3</accession>
<evidence type="ECO:0000256" key="1">
    <source>
        <dbReference type="SAM" id="MobiDB-lite"/>
    </source>
</evidence>
<dbReference type="EMBL" id="JAAPAO010000044">
    <property type="protein sequence ID" value="KAF4675660.1"/>
    <property type="molecule type" value="Genomic_DNA"/>
</dbReference>
<dbReference type="AlphaFoldDB" id="A0A7J6MWR3"/>
<dbReference type="Proteomes" id="UP000591131">
    <property type="component" value="Unassembled WGS sequence"/>
</dbReference>
<feature type="compositionally biased region" description="Polar residues" evidence="1">
    <location>
        <begin position="44"/>
        <end position="68"/>
    </location>
</feature>
<evidence type="ECO:0000313" key="3">
    <source>
        <dbReference type="Proteomes" id="UP000591131"/>
    </source>
</evidence>
<keyword evidence="3" id="KW-1185">Reference proteome</keyword>
<name>A0A7J6MWR3_PERCH</name>
<feature type="region of interest" description="Disordered" evidence="1">
    <location>
        <begin position="117"/>
        <end position="136"/>
    </location>
</feature>
<comment type="caution">
    <text evidence="2">The sequence shown here is derived from an EMBL/GenBank/DDBJ whole genome shotgun (WGS) entry which is preliminary data.</text>
</comment>
<proteinExistence type="predicted"/>
<sequence length="443" mass="48458">MPHHWDKSYYYSIKEPYYYSDRKQQLGNNPSKILPNSNHASVAQTNASDGVNRSGSNCSTYPSEFSESSIDESKLWTDHPERNVTSSEEISLKAISDRLERLETAVARIQETIEERIGHGNARPSNVTPDQEQCPPSGYTCNQTRFESFILKAVKDNVETGSGDVIEELQEFTYKLAQNQIDLIGDMLQQTLLQAVAIAAANPLKGPSVDDSLEKLHHHTDAHPFTTSALSKHTNTVASLCRSTGNPPQSRRMATIGLPHRAVSNLPSEITPIREDISSARRLVGIINATSMKSALVNNNHTAVVANTSNTNTSGRSTVTWQYNADERSRCGGLSCSRVRDFFNIGIPNCATINASDDIVIDCDVLAEAGVRYSSQIFKIGSAGHPLLALIELVSVSLLEDFISAEQAGKAFNMCQNWQRVLGDIAAGVTDTTPPPPNRASRN</sequence>
<reference evidence="2 3" key="1">
    <citation type="submission" date="2020-04" db="EMBL/GenBank/DDBJ databases">
        <title>Perkinsus chesapeaki whole genome sequence.</title>
        <authorList>
            <person name="Bogema D.R."/>
        </authorList>
    </citation>
    <scope>NUCLEOTIDE SEQUENCE [LARGE SCALE GENOMIC DNA]</scope>
    <source>
        <strain evidence="2">ATCC PRA-425</strain>
    </source>
</reference>
<dbReference type="OrthoDB" id="10586472at2759"/>
<gene>
    <name evidence="2" type="ORF">FOL47_007432</name>
</gene>
<organism evidence="2 3">
    <name type="scientific">Perkinsus chesapeaki</name>
    <name type="common">Clam parasite</name>
    <name type="synonym">Perkinsus andrewsi</name>
    <dbReference type="NCBI Taxonomy" id="330153"/>
    <lineage>
        <taxon>Eukaryota</taxon>
        <taxon>Sar</taxon>
        <taxon>Alveolata</taxon>
        <taxon>Perkinsozoa</taxon>
        <taxon>Perkinsea</taxon>
        <taxon>Perkinsida</taxon>
        <taxon>Perkinsidae</taxon>
        <taxon>Perkinsus</taxon>
    </lineage>
</organism>
<feature type="region of interest" description="Disordered" evidence="1">
    <location>
        <begin position="44"/>
        <end position="74"/>
    </location>
</feature>
<protein>
    <submittedName>
        <fullName evidence="2">Uncharacterized protein</fullName>
    </submittedName>
</protein>